<gene>
    <name evidence="2" type="ORF">ENO04_03205</name>
</gene>
<dbReference type="GO" id="GO:0016787">
    <property type="term" value="F:hydrolase activity"/>
    <property type="evidence" value="ECO:0007669"/>
    <property type="project" value="UniProtKB-KW"/>
</dbReference>
<accession>A0A7C1E4J3</accession>
<dbReference type="Gene3D" id="3.60.110.10">
    <property type="entry name" value="Carbon-nitrogen hydrolase"/>
    <property type="match status" value="1"/>
</dbReference>
<organism evidence="2">
    <name type="scientific">Fervidicoccus fontis</name>
    <dbReference type="NCBI Taxonomy" id="683846"/>
    <lineage>
        <taxon>Archaea</taxon>
        <taxon>Thermoproteota</taxon>
        <taxon>Thermoprotei</taxon>
        <taxon>Fervidicoccales</taxon>
        <taxon>Fervidicoccaceae</taxon>
        <taxon>Fervidicoccus</taxon>
    </lineage>
</organism>
<keyword evidence="2" id="KW-0378">Hydrolase</keyword>
<evidence type="ECO:0000313" key="2">
    <source>
        <dbReference type="EMBL" id="HDS10614.1"/>
    </source>
</evidence>
<dbReference type="PANTHER" id="PTHR23088">
    <property type="entry name" value="NITRILASE-RELATED"/>
    <property type="match status" value="1"/>
</dbReference>
<proteinExistence type="predicted"/>
<dbReference type="EMBL" id="DSDY01000101">
    <property type="protein sequence ID" value="HDS10614.1"/>
    <property type="molecule type" value="Genomic_DNA"/>
</dbReference>
<dbReference type="CDD" id="cd07197">
    <property type="entry name" value="nitrilase"/>
    <property type="match status" value="1"/>
</dbReference>
<dbReference type="SUPFAM" id="SSF56317">
    <property type="entry name" value="Carbon-nitrogen hydrolase"/>
    <property type="match status" value="1"/>
</dbReference>
<dbReference type="InterPro" id="IPR036526">
    <property type="entry name" value="C-N_Hydrolase_sf"/>
</dbReference>
<dbReference type="Pfam" id="PF00795">
    <property type="entry name" value="CN_hydrolase"/>
    <property type="match status" value="1"/>
</dbReference>
<sequence length="283" mass="30775">MKIAIAHLLLKFGSRKTNYDRVRKSVQEAKEKGAQLVLLPSMFNIGTFQSVYTVSQAKEVARNIAEKIPGGQSSSLLIKLSSALDIYILAGPIIERAGPKLFSTAFLVSPSGVIAGRYRKIAVDVIDRAIGLTSGKHPNLVSLKSKLGVLIEHDLLYPEIARTSILSGASFLVGFSRIGEMNGKKLERIGEARSYENNVPVIIVGGALESAERVLTETPSMIIDAREGILEKITLDEVGKNVTHVVTVAEVKPTNTFPLHDMESLLDIITLLYKASRGLAKKR</sequence>
<reference evidence="2" key="1">
    <citation type="journal article" date="2020" name="mSystems">
        <title>Genome- and Community-Level Interaction Insights into Carbon Utilization and Element Cycling Functions of Hydrothermarchaeota in Hydrothermal Sediment.</title>
        <authorList>
            <person name="Zhou Z."/>
            <person name="Liu Y."/>
            <person name="Xu W."/>
            <person name="Pan J."/>
            <person name="Luo Z.H."/>
            <person name="Li M."/>
        </authorList>
    </citation>
    <scope>NUCLEOTIDE SEQUENCE [LARGE SCALE GENOMIC DNA]</scope>
    <source>
        <strain evidence="2">SpSt-123</strain>
    </source>
</reference>
<dbReference type="PANTHER" id="PTHR23088:SF27">
    <property type="entry name" value="DEAMINATED GLUTATHIONE AMIDASE"/>
    <property type="match status" value="1"/>
</dbReference>
<comment type="caution">
    <text evidence="2">The sequence shown here is derived from an EMBL/GenBank/DDBJ whole genome shotgun (WGS) entry which is preliminary data.</text>
</comment>
<dbReference type="AlphaFoldDB" id="A0A7C1E4J3"/>
<dbReference type="InterPro" id="IPR003010">
    <property type="entry name" value="C-N_Hydrolase"/>
</dbReference>
<evidence type="ECO:0000259" key="1">
    <source>
        <dbReference type="PROSITE" id="PS50263"/>
    </source>
</evidence>
<feature type="domain" description="CN hydrolase" evidence="1">
    <location>
        <begin position="1"/>
        <end position="253"/>
    </location>
</feature>
<name>A0A7C1E4J3_9CREN</name>
<dbReference type="PROSITE" id="PS50263">
    <property type="entry name" value="CN_HYDROLASE"/>
    <property type="match status" value="1"/>
</dbReference>
<protein>
    <submittedName>
        <fullName evidence="2">Carbon-nitrogen hydrolase family protein</fullName>
    </submittedName>
</protein>